<organism evidence="2 3">
    <name type="scientific">Sphingopyxis macrogoltabida</name>
    <name type="common">Sphingomonas macrogoltabidus</name>
    <dbReference type="NCBI Taxonomy" id="33050"/>
    <lineage>
        <taxon>Bacteria</taxon>
        <taxon>Pseudomonadati</taxon>
        <taxon>Pseudomonadota</taxon>
        <taxon>Alphaproteobacteria</taxon>
        <taxon>Sphingomonadales</taxon>
        <taxon>Sphingomonadaceae</taxon>
        <taxon>Sphingopyxis</taxon>
    </lineage>
</organism>
<dbReference type="RefSeq" id="WP_054587664.1">
    <property type="nucleotide sequence ID" value="NZ_CP012700.1"/>
</dbReference>
<dbReference type="InterPro" id="IPR006016">
    <property type="entry name" value="UspA"/>
</dbReference>
<accession>A0A0N9UYV8</accession>
<reference evidence="2 3" key="1">
    <citation type="journal article" date="2015" name="Genome Announc.">
        <title>Complete Genome Sequence of Polypropylene Glycol- and Polyethylene Glycol-Degrading Sphingopyxis macrogoltabida Strain EY-1.</title>
        <authorList>
            <person name="Ohtsubo Y."/>
            <person name="Nagata Y."/>
            <person name="Numata M."/>
            <person name="Tsuchikane K."/>
            <person name="Hosoyama A."/>
            <person name="Yamazoe A."/>
            <person name="Tsuda M."/>
            <person name="Fujita N."/>
            <person name="Kawai F."/>
        </authorList>
    </citation>
    <scope>NUCLEOTIDE SEQUENCE [LARGE SCALE GENOMIC DNA]</scope>
    <source>
        <strain evidence="2 3">EY-1</strain>
    </source>
</reference>
<dbReference type="EMBL" id="CP012700">
    <property type="protein sequence ID" value="ALH80301.1"/>
    <property type="molecule type" value="Genomic_DNA"/>
</dbReference>
<proteinExistence type="predicted"/>
<gene>
    <name evidence="2" type="ORF">AN936_07925</name>
</gene>
<dbReference type="Proteomes" id="UP000058074">
    <property type="component" value="Chromosome"/>
</dbReference>
<dbReference type="Pfam" id="PF00582">
    <property type="entry name" value="Usp"/>
    <property type="match status" value="1"/>
</dbReference>
<sequence>MRTYLVVIDDSPEATLALRFAARRAARTGGGVMVLAIVAPQDFVAFGGVQATIEAEAREHAEELVAAAADAVVQEANVTPQIMVKSGKPAEVVREVIGANEEIAALVLATASSGAPGPLVAHFTGQDAGTLPCPVMLVPGGIDISRLDALS</sequence>
<dbReference type="KEGG" id="smag:AN936_07925"/>
<protein>
    <submittedName>
        <fullName evidence="2">Universal stress protein</fullName>
    </submittedName>
</protein>
<evidence type="ECO:0000259" key="1">
    <source>
        <dbReference type="Pfam" id="PF00582"/>
    </source>
</evidence>
<dbReference type="PATRIC" id="fig|33050.5.peg.1648"/>
<dbReference type="Gene3D" id="3.40.50.12370">
    <property type="match status" value="1"/>
</dbReference>
<dbReference type="AlphaFoldDB" id="A0A0N9UYV8"/>
<evidence type="ECO:0000313" key="2">
    <source>
        <dbReference type="EMBL" id="ALH80301.1"/>
    </source>
</evidence>
<dbReference type="OrthoDB" id="9813682at2"/>
<evidence type="ECO:0000313" key="3">
    <source>
        <dbReference type="Proteomes" id="UP000058074"/>
    </source>
</evidence>
<feature type="domain" description="UspA" evidence="1">
    <location>
        <begin position="2"/>
        <end position="139"/>
    </location>
</feature>
<dbReference type="SUPFAM" id="SSF52402">
    <property type="entry name" value="Adenine nucleotide alpha hydrolases-like"/>
    <property type="match status" value="1"/>
</dbReference>
<name>A0A0N9UYV8_SPHMC</name>